<dbReference type="Gene3D" id="1.10.530.10">
    <property type="match status" value="1"/>
</dbReference>
<protein>
    <submittedName>
        <fullName evidence="2">Lysozyme</fullName>
    </submittedName>
</protein>
<evidence type="ECO:0000256" key="1">
    <source>
        <dbReference type="SAM" id="MobiDB-lite"/>
    </source>
</evidence>
<dbReference type="InterPro" id="IPR023346">
    <property type="entry name" value="Lysozyme-like_dom_sf"/>
</dbReference>
<name>A0A8S5MBX9_9CAUD</name>
<reference evidence="2" key="1">
    <citation type="journal article" date="2021" name="Proc. Natl. Acad. Sci. U.S.A.">
        <title>A Catalog of Tens of Thousands of Viruses from Human Metagenomes Reveals Hidden Associations with Chronic Diseases.</title>
        <authorList>
            <person name="Tisza M.J."/>
            <person name="Buck C.B."/>
        </authorList>
    </citation>
    <scope>NUCLEOTIDE SEQUENCE</scope>
    <source>
        <strain evidence="2">Ct53O25</strain>
    </source>
</reference>
<sequence>MAKQLENYLEDKNVQAFLALIRDTEGTAKGADPYRVYGGSSKNQIKDLSKPDFKRWGFTQTDGKKNTSSASGAYQFLERTWNGLAKEHGLNDFSPRSQDLGAIALLKQSGALDSIVKGDFDTAVKKANRIWASLPGSPYAQHTRSNDYVAQSLAKHLGEDVDLTKYKMPVGAPNPKQEAPTSKTVSTSPSVQDKVTETLQEVAVNVATPIAEKAVKSLAVNLFSKVLDLFLRR</sequence>
<dbReference type="SUPFAM" id="SSF53955">
    <property type="entry name" value="Lysozyme-like"/>
    <property type="match status" value="1"/>
</dbReference>
<feature type="compositionally biased region" description="Low complexity" evidence="1">
    <location>
        <begin position="180"/>
        <end position="191"/>
    </location>
</feature>
<accession>A0A8S5MBX9</accession>
<organism evidence="2">
    <name type="scientific">Podoviridae sp. ct53O25</name>
    <dbReference type="NCBI Taxonomy" id="2826539"/>
    <lineage>
        <taxon>Viruses</taxon>
        <taxon>Duplodnaviria</taxon>
        <taxon>Heunggongvirae</taxon>
        <taxon>Uroviricota</taxon>
        <taxon>Caudoviricetes</taxon>
    </lineage>
</organism>
<dbReference type="EMBL" id="BK014869">
    <property type="protein sequence ID" value="DAD79591.1"/>
    <property type="molecule type" value="Genomic_DNA"/>
</dbReference>
<feature type="region of interest" description="Disordered" evidence="1">
    <location>
        <begin position="170"/>
        <end position="192"/>
    </location>
</feature>
<evidence type="ECO:0000313" key="2">
    <source>
        <dbReference type="EMBL" id="DAD79591.1"/>
    </source>
</evidence>
<dbReference type="CDD" id="cd00736">
    <property type="entry name" value="lambda_lys-like"/>
    <property type="match status" value="1"/>
</dbReference>
<proteinExistence type="predicted"/>